<evidence type="ECO:0008006" key="4">
    <source>
        <dbReference type="Google" id="ProtNLM"/>
    </source>
</evidence>
<evidence type="ECO:0000313" key="2">
    <source>
        <dbReference type="EMBL" id="MBK1632107.1"/>
    </source>
</evidence>
<evidence type="ECO:0000256" key="1">
    <source>
        <dbReference type="SAM" id="Phobius"/>
    </source>
</evidence>
<proteinExistence type="predicted"/>
<reference evidence="2 3" key="1">
    <citation type="journal article" date="2020" name="Microorganisms">
        <title>Osmotic Adaptation and Compatible Solute Biosynthesis of Phototrophic Bacteria as Revealed from Genome Analyses.</title>
        <authorList>
            <person name="Imhoff J.F."/>
            <person name="Rahn T."/>
            <person name="Kunzel S."/>
            <person name="Keller A."/>
            <person name="Neulinger S.C."/>
        </authorList>
    </citation>
    <scope>NUCLEOTIDE SEQUENCE [LARGE SCALE GENOMIC DNA]</scope>
    <source>
        <strain evidence="2 3">DSM 6210</strain>
    </source>
</reference>
<feature type="transmembrane region" description="Helical" evidence="1">
    <location>
        <begin position="50"/>
        <end position="71"/>
    </location>
</feature>
<dbReference type="RefSeq" id="WP_200239341.1">
    <property type="nucleotide sequence ID" value="NZ_NRRV01000039.1"/>
</dbReference>
<gene>
    <name evidence="2" type="ORF">CKO31_15440</name>
</gene>
<keyword evidence="1" id="KW-0472">Membrane</keyword>
<dbReference type="EMBL" id="NRRV01000039">
    <property type="protein sequence ID" value="MBK1632107.1"/>
    <property type="molecule type" value="Genomic_DNA"/>
</dbReference>
<protein>
    <recommendedName>
        <fullName evidence="4">DUF2938 domain-containing protein</fullName>
    </recommendedName>
</protein>
<keyword evidence="1" id="KW-0812">Transmembrane</keyword>
<sequence>MNIPEILLWGFAATLLLTTLMAAAQGLGLSRMSIPYMLGTIFTPEYDRALVIGFLLHFASGWLFALFYALVFESLCRAGWLLGGGIGLLQALVVLITLMPIAPSLHPRMASEHRGPEPTRALEPPGFLALNYGRRTPLVTIAAHALYGALLGGLYQPLCA</sequence>
<keyword evidence="3" id="KW-1185">Reference proteome</keyword>
<organism evidence="2 3">
    <name type="scientific">Thiohalocapsa halophila</name>
    <dbReference type="NCBI Taxonomy" id="69359"/>
    <lineage>
        <taxon>Bacteria</taxon>
        <taxon>Pseudomonadati</taxon>
        <taxon>Pseudomonadota</taxon>
        <taxon>Gammaproteobacteria</taxon>
        <taxon>Chromatiales</taxon>
        <taxon>Chromatiaceae</taxon>
        <taxon>Thiohalocapsa</taxon>
    </lineage>
</organism>
<comment type="caution">
    <text evidence="2">The sequence shown here is derived from an EMBL/GenBank/DDBJ whole genome shotgun (WGS) entry which is preliminary data.</text>
</comment>
<feature type="transmembrane region" description="Helical" evidence="1">
    <location>
        <begin position="137"/>
        <end position="155"/>
    </location>
</feature>
<dbReference type="Proteomes" id="UP000748752">
    <property type="component" value="Unassembled WGS sequence"/>
</dbReference>
<evidence type="ECO:0000313" key="3">
    <source>
        <dbReference type="Proteomes" id="UP000748752"/>
    </source>
</evidence>
<accession>A0ABS1CJK0</accession>
<feature type="transmembrane region" description="Helical" evidence="1">
    <location>
        <begin position="78"/>
        <end position="102"/>
    </location>
</feature>
<keyword evidence="1" id="KW-1133">Transmembrane helix</keyword>
<name>A0ABS1CJK0_9GAMM</name>